<keyword evidence="1" id="KW-0732">Signal</keyword>
<keyword evidence="4" id="KW-1185">Reference proteome</keyword>
<feature type="signal peptide" evidence="1">
    <location>
        <begin position="1"/>
        <end position="20"/>
    </location>
</feature>
<dbReference type="SUPFAM" id="SSF52266">
    <property type="entry name" value="SGNH hydrolase"/>
    <property type="match status" value="1"/>
</dbReference>
<protein>
    <submittedName>
        <fullName evidence="3">GDSL family lipase</fullName>
    </submittedName>
</protein>
<gene>
    <name evidence="3" type="ORF">H7U22_01740</name>
</gene>
<dbReference type="InterPro" id="IPR013830">
    <property type="entry name" value="SGNH_hydro"/>
</dbReference>
<evidence type="ECO:0000313" key="3">
    <source>
        <dbReference type="EMBL" id="MBC6109133.1"/>
    </source>
</evidence>
<comment type="caution">
    <text evidence="3">The sequence shown here is derived from an EMBL/GenBank/DDBJ whole genome shotgun (WGS) entry which is preliminary data.</text>
</comment>
<dbReference type="PANTHER" id="PTHR30383:SF5">
    <property type="entry name" value="SGNH HYDROLASE-TYPE ESTERASE DOMAIN-CONTAINING PROTEIN"/>
    <property type="match status" value="1"/>
</dbReference>
<dbReference type="EMBL" id="JACRYL010000001">
    <property type="protein sequence ID" value="MBC6109133.1"/>
    <property type="molecule type" value="Genomic_DNA"/>
</dbReference>
<dbReference type="PANTHER" id="PTHR30383">
    <property type="entry name" value="THIOESTERASE 1/PROTEASE 1/LYSOPHOSPHOLIPASE L1"/>
    <property type="match status" value="1"/>
</dbReference>
<evidence type="ECO:0000259" key="2">
    <source>
        <dbReference type="Pfam" id="PF13472"/>
    </source>
</evidence>
<sequence>MKKYLLAFILFQLVFINSFAQNKPNFWDDVQTIKNYDKMFKPPVNPVLFIGSSSIRKWDDLTQVFAKYNALNRGIGGAVTNDITFYLNDLVFPYQPRQIVIYVGENDLPDEKTTADSVLNRTVRLYQSIRAKLPNVPIAYISIKPSPSRAKFQEKAVASNLLIKRFLEGEKNTVFINVFPLMLTKDGNLRPELFVGDLLHMNAKGYAIWRKAVEPYLLKK</sequence>
<evidence type="ECO:0000313" key="4">
    <source>
        <dbReference type="Proteomes" id="UP000652755"/>
    </source>
</evidence>
<dbReference type="RefSeq" id="WP_187069615.1">
    <property type="nucleotide sequence ID" value="NZ_JACRYL010000001.1"/>
</dbReference>
<accession>A0ABR7KN21</accession>
<proteinExistence type="predicted"/>
<feature type="chain" id="PRO_5046775518" evidence="1">
    <location>
        <begin position="21"/>
        <end position="220"/>
    </location>
</feature>
<name>A0ABR7KN21_9SPHI</name>
<dbReference type="InterPro" id="IPR051532">
    <property type="entry name" value="Ester_Hydrolysis_Enzymes"/>
</dbReference>
<organism evidence="3 4">
    <name type="scientific">Pedobacter fastidiosus</name>
    <dbReference type="NCBI Taxonomy" id="2765361"/>
    <lineage>
        <taxon>Bacteria</taxon>
        <taxon>Pseudomonadati</taxon>
        <taxon>Bacteroidota</taxon>
        <taxon>Sphingobacteriia</taxon>
        <taxon>Sphingobacteriales</taxon>
        <taxon>Sphingobacteriaceae</taxon>
        <taxon>Pedobacter</taxon>
    </lineage>
</organism>
<feature type="domain" description="SGNH hydrolase-type esterase" evidence="2">
    <location>
        <begin position="56"/>
        <end position="208"/>
    </location>
</feature>
<reference evidence="3 4" key="1">
    <citation type="submission" date="2020-08" db="EMBL/GenBank/DDBJ databases">
        <authorList>
            <person name="Sun Q."/>
            <person name="Inoue M."/>
        </authorList>
    </citation>
    <scope>NUCLEOTIDE SEQUENCE [LARGE SCALE GENOMIC DNA]</scope>
    <source>
        <strain evidence="3 4">CCM 8938</strain>
    </source>
</reference>
<dbReference type="InterPro" id="IPR036514">
    <property type="entry name" value="SGNH_hydro_sf"/>
</dbReference>
<dbReference type="Pfam" id="PF13472">
    <property type="entry name" value="Lipase_GDSL_2"/>
    <property type="match status" value="1"/>
</dbReference>
<dbReference type="Gene3D" id="3.40.50.1110">
    <property type="entry name" value="SGNH hydrolase"/>
    <property type="match status" value="1"/>
</dbReference>
<evidence type="ECO:0000256" key="1">
    <source>
        <dbReference type="SAM" id="SignalP"/>
    </source>
</evidence>
<dbReference type="Proteomes" id="UP000652755">
    <property type="component" value="Unassembled WGS sequence"/>
</dbReference>